<evidence type="ECO:0000313" key="5">
    <source>
        <dbReference type="EMBL" id="ANF56918.1"/>
    </source>
</evidence>
<evidence type="ECO:0000256" key="1">
    <source>
        <dbReference type="SAM" id="MobiDB-lite"/>
    </source>
</evidence>
<evidence type="ECO:0000313" key="6">
    <source>
        <dbReference type="Proteomes" id="UP000077875"/>
    </source>
</evidence>
<organism evidence="5 6">
    <name type="scientific">Halotalea alkalilenta</name>
    <dbReference type="NCBI Taxonomy" id="376489"/>
    <lineage>
        <taxon>Bacteria</taxon>
        <taxon>Pseudomonadati</taxon>
        <taxon>Pseudomonadota</taxon>
        <taxon>Gammaproteobacteria</taxon>
        <taxon>Oceanospirillales</taxon>
        <taxon>Halomonadaceae</taxon>
        <taxon>Halotalea</taxon>
    </lineage>
</organism>
<evidence type="ECO:0000259" key="4">
    <source>
        <dbReference type="SMART" id="SM00978"/>
    </source>
</evidence>
<feature type="compositionally biased region" description="Polar residues" evidence="1">
    <location>
        <begin position="136"/>
        <end position="146"/>
    </location>
</feature>
<feature type="transmembrane region" description="Helical" evidence="2">
    <location>
        <begin position="92"/>
        <end position="109"/>
    </location>
</feature>
<keyword evidence="2" id="KW-0472">Membrane</keyword>
<protein>
    <submittedName>
        <fullName evidence="5">Preprotein translocase subunit Tim44</fullName>
    </submittedName>
</protein>
<proteinExistence type="predicted"/>
<dbReference type="EMBL" id="CP015243">
    <property type="protein sequence ID" value="ANF56918.1"/>
    <property type="molecule type" value="Genomic_DNA"/>
</dbReference>
<gene>
    <name evidence="5" type="ORF">A5892_05090</name>
</gene>
<feature type="region of interest" description="Disordered" evidence="1">
    <location>
        <begin position="118"/>
        <end position="146"/>
    </location>
</feature>
<dbReference type="AlphaFoldDB" id="A0A172YCG5"/>
<keyword evidence="2" id="KW-1133">Transmembrane helix</keyword>
<dbReference type="Proteomes" id="UP000077875">
    <property type="component" value="Chromosome"/>
</dbReference>
<keyword evidence="2" id="KW-0812">Transmembrane</keyword>
<dbReference type="SUPFAM" id="SSF54427">
    <property type="entry name" value="NTF2-like"/>
    <property type="match status" value="1"/>
</dbReference>
<keyword evidence="3" id="KW-0732">Signal</keyword>
<dbReference type="InterPro" id="IPR007379">
    <property type="entry name" value="Tim44-like_dom"/>
</dbReference>
<dbReference type="KEGG" id="haa:A5892_05090"/>
<evidence type="ECO:0000256" key="2">
    <source>
        <dbReference type="SAM" id="Phobius"/>
    </source>
</evidence>
<dbReference type="InterPro" id="IPR032710">
    <property type="entry name" value="NTF2-like_dom_sf"/>
</dbReference>
<feature type="region of interest" description="Disordered" evidence="1">
    <location>
        <begin position="35"/>
        <end position="59"/>
    </location>
</feature>
<evidence type="ECO:0000256" key="3">
    <source>
        <dbReference type="SAM" id="SignalP"/>
    </source>
</evidence>
<reference evidence="5 6" key="1">
    <citation type="submission" date="2016-04" db="EMBL/GenBank/DDBJ databases">
        <title>Complete Genome Sequence of Halotalea alkalilenta IHB B 13600.</title>
        <authorList>
            <person name="Swarnkar M.K."/>
            <person name="Sharma A."/>
            <person name="Kaushal K."/>
            <person name="Soni R."/>
            <person name="Rana S."/>
            <person name="Singh A.K."/>
            <person name="Gulati A."/>
        </authorList>
    </citation>
    <scope>NUCLEOTIDE SEQUENCE [LARGE SCALE GENOMIC DNA]</scope>
    <source>
        <strain evidence="5 6">IHB B 13600</strain>
    </source>
</reference>
<feature type="signal peptide" evidence="3">
    <location>
        <begin position="1"/>
        <end position="18"/>
    </location>
</feature>
<feature type="domain" description="Tim44-like" evidence="4">
    <location>
        <begin position="142"/>
        <end position="270"/>
    </location>
</feature>
<dbReference type="Pfam" id="PF04280">
    <property type="entry name" value="Tim44"/>
    <property type="match status" value="1"/>
</dbReference>
<keyword evidence="6" id="KW-1185">Reference proteome</keyword>
<dbReference type="STRING" id="376489.A5892_05090"/>
<dbReference type="SMART" id="SM00978">
    <property type="entry name" value="Tim44"/>
    <property type="match status" value="1"/>
</dbReference>
<dbReference type="RefSeq" id="WP_064121884.1">
    <property type="nucleotide sequence ID" value="NZ_CP015243.1"/>
</dbReference>
<name>A0A172YCG5_9GAMM</name>
<dbReference type="PANTHER" id="PTHR41542:SF1">
    <property type="entry name" value="BLL5807 PROTEIN"/>
    <property type="match status" value="1"/>
</dbReference>
<feature type="chain" id="PRO_5008004594" evidence="3">
    <location>
        <begin position="19"/>
        <end position="272"/>
    </location>
</feature>
<sequence>MRHLFITLLVSFMTFGLAVEHADARRFGGGASAGSMSRSAAPAQSAAPRAATPPRQAQAGGASRFMGPLAGVMAGGLLAALFFGGAFDGIRMFDIILVALVAFGIFMFLSRRRAAMAGAGGQHGQGRPTHQKAPQAFTSSQAAAGGSFATSTPAWFDKERFLAGAKEHFSTLQKAWDDNDLAQMQDYVTPELYNLLREERAKQPDDNKTEVVRLFAELGNVQEYGRQAEASVLFHGVIRENGQEVEFNETWHLIREMRDGAPWYIQGIEQRQ</sequence>
<dbReference type="Gene3D" id="3.10.450.240">
    <property type="match status" value="1"/>
</dbReference>
<feature type="transmembrane region" description="Helical" evidence="2">
    <location>
        <begin position="65"/>
        <end position="85"/>
    </location>
</feature>
<accession>A0A172YCG5</accession>
<dbReference type="PANTHER" id="PTHR41542">
    <property type="entry name" value="BLL5807 PROTEIN"/>
    <property type="match status" value="1"/>
</dbReference>